<dbReference type="STRING" id="883161.HMPREF9306_00073"/>
<dbReference type="SUPFAM" id="SSF89155">
    <property type="entry name" value="TorD-like"/>
    <property type="match status" value="1"/>
</dbReference>
<dbReference type="Gene3D" id="1.10.3480.10">
    <property type="entry name" value="TorD-like"/>
    <property type="match status" value="1"/>
</dbReference>
<protein>
    <submittedName>
        <fullName evidence="1">Uncharacterized protein</fullName>
    </submittedName>
</protein>
<proteinExistence type="predicted"/>
<dbReference type="OrthoDB" id="3267906at2"/>
<sequence length="219" mass="23937">MHEFHPTEASDKDDLIGRGVRVATAASVLSMLFAQAPEAGLLENITNPELLKLWPLRDETSGKGIRMLLNSDEHSGVMARDFRRLFGFNGTLINTGSAFHKLTNHEGPCELCLKNSKEVVGLQRYPELPDEHISNILGSCGTLAGKMTAAARTATKDVKIDFAYRLRDLVNGWAMPLGTFIADGLQELAQSQTYKAAGYLLKGFLDETADLAKTALEDD</sequence>
<gene>
    <name evidence="1" type="ORF">HMPREF9306_00073</name>
</gene>
<dbReference type="InterPro" id="IPR036411">
    <property type="entry name" value="TorD-like_sf"/>
</dbReference>
<accession>S2X1Z1</accession>
<dbReference type="Proteomes" id="UP000014417">
    <property type="component" value="Unassembled WGS sequence"/>
</dbReference>
<reference evidence="1 2" key="1">
    <citation type="submission" date="2013-04" db="EMBL/GenBank/DDBJ databases">
        <title>The Genome Sequence of Propionimicrobium lymphophilum ACS-093-V-SCH5.</title>
        <authorList>
            <consortium name="The Broad Institute Genomics Platform"/>
            <person name="Earl A."/>
            <person name="Ward D."/>
            <person name="Feldgarden M."/>
            <person name="Gevers D."/>
            <person name="Saerens B."/>
            <person name="Vaneechoutte M."/>
            <person name="Walker B."/>
            <person name="Young S."/>
            <person name="Zeng Q."/>
            <person name="Gargeya S."/>
            <person name="Fitzgerald M."/>
            <person name="Haas B."/>
            <person name="Abouelleil A."/>
            <person name="Allen A.W."/>
            <person name="Alvarado L."/>
            <person name="Arachchi H.M."/>
            <person name="Berlin A.M."/>
            <person name="Chapman S.B."/>
            <person name="Gainer-Dewar J."/>
            <person name="Goldberg J."/>
            <person name="Griggs A."/>
            <person name="Gujja S."/>
            <person name="Hansen M."/>
            <person name="Howarth C."/>
            <person name="Imamovic A."/>
            <person name="Ireland A."/>
            <person name="Larimer J."/>
            <person name="McCowan C."/>
            <person name="Murphy C."/>
            <person name="Pearson M."/>
            <person name="Poon T.W."/>
            <person name="Priest M."/>
            <person name="Roberts A."/>
            <person name="Saif S."/>
            <person name="Shea T."/>
            <person name="Sisk P."/>
            <person name="Sykes S."/>
            <person name="Wortman J."/>
            <person name="Nusbaum C."/>
            <person name="Birren B."/>
        </authorList>
    </citation>
    <scope>NUCLEOTIDE SEQUENCE [LARGE SCALE GENOMIC DNA]</scope>
    <source>
        <strain evidence="1 2">ACS-093-V-SCH5</strain>
    </source>
</reference>
<dbReference type="HOGENOM" id="CLU_1253728_0_0_11"/>
<dbReference type="AlphaFoldDB" id="S2X1Z1"/>
<comment type="caution">
    <text evidence="1">The sequence shown here is derived from an EMBL/GenBank/DDBJ whole genome shotgun (WGS) entry which is preliminary data.</text>
</comment>
<dbReference type="RefSeq" id="WP_016454935.1">
    <property type="nucleotide sequence ID" value="NZ_KE150269.1"/>
</dbReference>
<name>S2X1Z1_9ACTN</name>
<evidence type="ECO:0000313" key="2">
    <source>
        <dbReference type="Proteomes" id="UP000014417"/>
    </source>
</evidence>
<organism evidence="1 2">
    <name type="scientific">Propionimicrobium lymphophilum ACS-093-V-SCH5</name>
    <dbReference type="NCBI Taxonomy" id="883161"/>
    <lineage>
        <taxon>Bacteria</taxon>
        <taxon>Bacillati</taxon>
        <taxon>Actinomycetota</taxon>
        <taxon>Actinomycetes</taxon>
        <taxon>Propionibacteriales</taxon>
        <taxon>Propionibacteriaceae</taxon>
        <taxon>Propionimicrobium</taxon>
    </lineage>
</organism>
<keyword evidence="2" id="KW-1185">Reference proteome</keyword>
<dbReference type="EMBL" id="AGZR01000001">
    <property type="protein sequence ID" value="EPD34039.1"/>
    <property type="molecule type" value="Genomic_DNA"/>
</dbReference>
<evidence type="ECO:0000313" key="1">
    <source>
        <dbReference type="EMBL" id="EPD34039.1"/>
    </source>
</evidence>